<accession>A0ABN1DZF2</accession>
<evidence type="ECO:0000256" key="1">
    <source>
        <dbReference type="ARBA" id="ARBA00023015"/>
    </source>
</evidence>
<evidence type="ECO:0000256" key="3">
    <source>
        <dbReference type="ARBA" id="ARBA00023163"/>
    </source>
</evidence>
<dbReference type="SMART" id="SM00345">
    <property type="entry name" value="HTH_GNTR"/>
    <property type="match status" value="1"/>
</dbReference>
<dbReference type="Gene3D" id="1.10.10.10">
    <property type="entry name" value="Winged helix-like DNA-binding domain superfamily/Winged helix DNA-binding domain"/>
    <property type="match status" value="1"/>
</dbReference>
<evidence type="ECO:0000313" key="5">
    <source>
        <dbReference type="EMBL" id="GAA0556055.1"/>
    </source>
</evidence>
<evidence type="ECO:0000256" key="2">
    <source>
        <dbReference type="ARBA" id="ARBA00023125"/>
    </source>
</evidence>
<name>A0ABN1DZF2_9GAMM</name>
<dbReference type="PANTHER" id="PTHR38445:SF9">
    <property type="entry name" value="HTH-TYPE TRANSCRIPTIONAL REPRESSOR YTRA"/>
    <property type="match status" value="1"/>
</dbReference>
<evidence type="ECO:0000313" key="6">
    <source>
        <dbReference type="Proteomes" id="UP001501169"/>
    </source>
</evidence>
<dbReference type="RefSeq" id="WP_226767741.1">
    <property type="nucleotide sequence ID" value="NZ_BAAAEO010000004.1"/>
</dbReference>
<dbReference type="SUPFAM" id="SSF46785">
    <property type="entry name" value="Winged helix' DNA-binding domain"/>
    <property type="match status" value="1"/>
</dbReference>
<reference evidence="5 6" key="1">
    <citation type="journal article" date="2019" name="Int. J. Syst. Evol. Microbiol.">
        <title>The Global Catalogue of Microorganisms (GCM) 10K type strain sequencing project: providing services to taxonomists for standard genome sequencing and annotation.</title>
        <authorList>
            <consortium name="The Broad Institute Genomics Platform"/>
            <consortium name="The Broad Institute Genome Sequencing Center for Infectious Disease"/>
            <person name="Wu L."/>
            <person name="Ma J."/>
        </authorList>
    </citation>
    <scope>NUCLEOTIDE SEQUENCE [LARGE SCALE GENOMIC DNA]</scope>
    <source>
        <strain evidence="5 6">JCM 14331</strain>
    </source>
</reference>
<sequence>MEILIDTDSTEPIFAQLISQIKQLVSNGNLEPGFQLPSIRQLAADLGINQNTVAKAYKLLERDKVIIGKGYRGTFIHSQAQQNCLIDYSQQARQLMSTTIMQLRELGLTDSEIRLQFAELIKERTLTEAL</sequence>
<keyword evidence="1" id="KW-0805">Transcription regulation</keyword>
<dbReference type="InterPro" id="IPR036390">
    <property type="entry name" value="WH_DNA-bd_sf"/>
</dbReference>
<dbReference type="CDD" id="cd07377">
    <property type="entry name" value="WHTH_GntR"/>
    <property type="match status" value="1"/>
</dbReference>
<dbReference type="InterPro" id="IPR036388">
    <property type="entry name" value="WH-like_DNA-bd_sf"/>
</dbReference>
<feature type="domain" description="HTH gntR-type" evidence="4">
    <location>
        <begin position="11"/>
        <end position="79"/>
    </location>
</feature>
<dbReference type="Proteomes" id="UP001501169">
    <property type="component" value="Unassembled WGS sequence"/>
</dbReference>
<evidence type="ECO:0000259" key="4">
    <source>
        <dbReference type="PROSITE" id="PS50949"/>
    </source>
</evidence>
<dbReference type="PANTHER" id="PTHR38445">
    <property type="entry name" value="HTH-TYPE TRANSCRIPTIONAL REPRESSOR YTRA"/>
    <property type="match status" value="1"/>
</dbReference>
<dbReference type="PROSITE" id="PS50949">
    <property type="entry name" value="HTH_GNTR"/>
    <property type="match status" value="1"/>
</dbReference>
<keyword evidence="2" id="KW-0238">DNA-binding</keyword>
<keyword evidence="3" id="KW-0804">Transcription</keyword>
<gene>
    <name evidence="5" type="ORF">GCM10009098_24890</name>
</gene>
<proteinExistence type="predicted"/>
<comment type="caution">
    <text evidence="5">The sequence shown here is derived from an EMBL/GenBank/DDBJ whole genome shotgun (WGS) entry which is preliminary data.</text>
</comment>
<organism evidence="5 6">
    <name type="scientific">Rheinheimera aquimaris</name>
    <dbReference type="NCBI Taxonomy" id="412437"/>
    <lineage>
        <taxon>Bacteria</taxon>
        <taxon>Pseudomonadati</taxon>
        <taxon>Pseudomonadota</taxon>
        <taxon>Gammaproteobacteria</taxon>
        <taxon>Chromatiales</taxon>
        <taxon>Chromatiaceae</taxon>
        <taxon>Rheinheimera</taxon>
    </lineage>
</organism>
<protein>
    <submittedName>
        <fullName evidence="5">GntR family transcriptional regulator</fullName>
    </submittedName>
</protein>
<dbReference type="EMBL" id="BAAAEO010000004">
    <property type="protein sequence ID" value="GAA0556055.1"/>
    <property type="molecule type" value="Genomic_DNA"/>
</dbReference>
<dbReference type="Pfam" id="PF00392">
    <property type="entry name" value="GntR"/>
    <property type="match status" value="1"/>
</dbReference>
<keyword evidence="6" id="KW-1185">Reference proteome</keyword>
<dbReference type="InterPro" id="IPR000524">
    <property type="entry name" value="Tscrpt_reg_HTH_GntR"/>
</dbReference>